<gene>
    <name evidence="2" type="ORF">DW787_05550</name>
</gene>
<organism evidence="2 3">
    <name type="scientific">Collinsella intestinalis</name>
    <dbReference type="NCBI Taxonomy" id="147207"/>
    <lineage>
        <taxon>Bacteria</taxon>
        <taxon>Bacillati</taxon>
        <taxon>Actinomycetota</taxon>
        <taxon>Coriobacteriia</taxon>
        <taxon>Coriobacteriales</taxon>
        <taxon>Coriobacteriaceae</taxon>
        <taxon>Collinsella</taxon>
    </lineage>
</organism>
<dbReference type="EMBL" id="QSJI01000004">
    <property type="protein sequence ID" value="RHD55652.1"/>
    <property type="molecule type" value="Genomic_DNA"/>
</dbReference>
<protein>
    <recommendedName>
        <fullName evidence="4">Tetratricopeptide repeat protein</fullName>
    </recommendedName>
</protein>
<reference evidence="2 3" key="1">
    <citation type="submission" date="2018-08" db="EMBL/GenBank/DDBJ databases">
        <title>A genome reference for cultivated species of the human gut microbiota.</title>
        <authorList>
            <person name="Zou Y."/>
            <person name="Xue W."/>
            <person name="Luo G."/>
        </authorList>
    </citation>
    <scope>NUCLEOTIDE SEQUENCE [LARGE SCALE GENOMIC DNA]</scope>
    <source>
        <strain evidence="2 3">AM30-5LB</strain>
    </source>
</reference>
<evidence type="ECO:0000256" key="1">
    <source>
        <dbReference type="SAM" id="Phobius"/>
    </source>
</evidence>
<keyword evidence="1" id="KW-1133">Transmembrane helix</keyword>
<evidence type="ECO:0008006" key="4">
    <source>
        <dbReference type="Google" id="ProtNLM"/>
    </source>
</evidence>
<sequence>MDMKTVGIVVMVVALAFTIYMEVQKRTTFAKLEAYLREGDLENYLKVLDRPLTNVLYPKYNVLFMRLNALLAMDDADKTAAVIREMSSLKMNDKQKLALAAKAFTFYVEIEDEPHAHEVLEYLEANGDESMAKANRRTYDIFLKGSHAYINEMESALSDASGVEEALLCQMLAIQYDNKGDKDRSVSYRERAERSLDAAVSK</sequence>
<name>A0A414FWA9_9ACTN</name>
<evidence type="ECO:0000313" key="2">
    <source>
        <dbReference type="EMBL" id="RHD55652.1"/>
    </source>
</evidence>
<evidence type="ECO:0000313" key="3">
    <source>
        <dbReference type="Proteomes" id="UP000286050"/>
    </source>
</evidence>
<feature type="transmembrane region" description="Helical" evidence="1">
    <location>
        <begin position="6"/>
        <end position="23"/>
    </location>
</feature>
<dbReference type="RefSeq" id="WP_006723237.1">
    <property type="nucleotide sequence ID" value="NZ_QSJI01000004.1"/>
</dbReference>
<keyword evidence="1" id="KW-0812">Transmembrane</keyword>
<dbReference type="AlphaFoldDB" id="A0A414FWA9"/>
<proteinExistence type="predicted"/>
<comment type="caution">
    <text evidence="2">The sequence shown here is derived from an EMBL/GenBank/DDBJ whole genome shotgun (WGS) entry which is preliminary data.</text>
</comment>
<accession>A0A414FWA9</accession>
<keyword evidence="1" id="KW-0472">Membrane</keyword>
<dbReference type="Proteomes" id="UP000286050">
    <property type="component" value="Unassembled WGS sequence"/>
</dbReference>